<dbReference type="SUPFAM" id="SSF49464">
    <property type="entry name" value="Carboxypeptidase regulatory domain-like"/>
    <property type="match status" value="1"/>
</dbReference>
<feature type="domain" description="VWFA" evidence="2">
    <location>
        <begin position="260"/>
        <end position="434"/>
    </location>
</feature>
<dbReference type="InterPro" id="IPR002035">
    <property type="entry name" value="VWF_A"/>
</dbReference>
<dbReference type="EMBL" id="PYFT01000001">
    <property type="protein sequence ID" value="PSR55107.1"/>
    <property type="molecule type" value="Genomic_DNA"/>
</dbReference>
<gene>
    <name evidence="3" type="ORF">AHMF7605_17150</name>
</gene>
<dbReference type="InterPro" id="IPR021908">
    <property type="entry name" value="YfbK_C"/>
</dbReference>
<feature type="chain" id="PRO_5015599716" description="VWFA domain-containing protein" evidence="1">
    <location>
        <begin position="22"/>
        <end position="635"/>
    </location>
</feature>
<dbReference type="PANTHER" id="PTHR10579:SF43">
    <property type="entry name" value="ZINC FINGER (C3HC4-TYPE RING FINGER) FAMILY PROTEIN"/>
    <property type="match status" value="1"/>
</dbReference>
<keyword evidence="1" id="KW-0732">Signal</keyword>
<sequence>MKNYFYLLAFLLLVTSCRSLAQDRKISGQVIHSRHHQPLAGVNLTVKGTSLGTLTDSAGNFTIQIPATARTLVVSQIGYLTQEVRLGTQKQLNIKLQPDTNPLQEVVEVAFDQAEQVVKTAANVMSRVQIKASVGPMNSRRILIDLPRVNYNTEEYDRVEENIFLETTRNPLSTFSIDVDAASYSNVRRFLNNGRKPPKDAVRIEEMVNYFKYTYPQPVEEDPLAIATELAACPWNPDNQLLHIGLQGKNIPTDNLPPANLVFLIDVSGSMASEDKLPLVIAGFKLLVNQLRSQDKVAIAVYAGAAGLVLPPTAGNRKEVILSALEKLEAGGSTAGGAGIKLAYSIAEENFLDKGNNRVILATDGDFNVGVSSTSELERLIEEKRESGVFLTVLGFGTGNIKDSRMEKLADIGNGNYAYVDNIQEAKKVLVNEFGGTLFTIAKDVKLQLEFNPAYVQAYRLIGYENRTLRNEDFKNDKKDAGDLGAGHTVTALYEIIPVSSKKSSSLLNGVDELKYQQVKTNTTTTFADELLTLKLRYKTPDGTTSKLFQKVVSTNRTAKPSENFRFAAAVAEFGMLLRDSEHKGQATYAQVVSLAEGAKSQDAEGYRAEFIRLVKTTQLLDNAVPEAQVVPREK</sequence>
<dbReference type="InterPro" id="IPR051266">
    <property type="entry name" value="CLCR"/>
</dbReference>
<organism evidence="3 4">
    <name type="scientific">Adhaeribacter arboris</name>
    <dbReference type="NCBI Taxonomy" id="2072846"/>
    <lineage>
        <taxon>Bacteria</taxon>
        <taxon>Pseudomonadati</taxon>
        <taxon>Bacteroidota</taxon>
        <taxon>Cytophagia</taxon>
        <taxon>Cytophagales</taxon>
        <taxon>Hymenobacteraceae</taxon>
        <taxon>Adhaeribacter</taxon>
    </lineage>
</organism>
<dbReference type="Gene3D" id="3.40.50.410">
    <property type="entry name" value="von Willebrand factor, type A domain"/>
    <property type="match status" value="1"/>
</dbReference>
<dbReference type="PANTHER" id="PTHR10579">
    <property type="entry name" value="CALCIUM-ACTIVATED CHLORIDE CHANNEL REGULATOR"/>
    <property type="match status" value="1"/>
</dbReference>
<dbReference type="Proteomes" id="UP000240357">
    <property type="component" value="Unassembled WGS sequence"/>
</dbReference>
<dbReference type="Pfam" id="PF00092">
    <property type="entry name" value="VWA"/>
    <property type="match status" value="1"/>
</dbReference>
<dbReference type="Pfam" id="PF12450">
    <property type="entry name" value="vWF_A"/>
    <property type="match status" value="1"/>
</dbReference>
<reference evidence="3 4" key="1">
    <citation type="submission" date="2018-03" db="EMBL/GenBank/DDBJ databases">
        <title>Adhaeribacter sp. HMF7605 Genome sequencing and assembly.</title>
        <authorList>
            <person name="Kang H."/>
            <person name="Kang J."/>
            <person name="Cha I."/>
            <person name="Kim H."/>
            <person name="Joh K."/>
        </authorList>
    </citation>
    <scope>NUCLEOTIDE SEQUENCE [LARGE SCALE GENOMIC DNA]</scope>
    <source>
        <strain evidence="3 4">HMF7605</strain>
    </source>
</reference>
<dbReference type="SMART" id="SM00327">
    <property type="entry name" value="VWA"/>
    <property type="match status" value="1"/>
</dbReference>
<dbReference type="PROSITE" id="PS51257">
    <property type="entry name" value="PROKAR_LIPOPROTEIN"/>
    <property type="match status" value="1"/>
</dbReference>
<keyword evidence="4" id="KW-1185">Reference proteome</keyword>
<dbReference type="SUPFAM" id="SSF53300">
    <property type="entry name" value="vWA-like"/>
    <property type="match status" value="1"/>
</dbReference>
<dbReference type="Pfam" id="PF12034">
    <property type="entry name" value="YfbK_C"/>
    <property type="match status" value="1"/>
</dbReference>
<protein>
    <recommendedName>
        <fullName evidence="2">VWFA domain-containing protein</fullName>
    </recommendedName>
</protein>
<dbReference type="InterPro" id="IPR022156">
    <property type="entry name" value="Uncharacterised_YfbK_N"/>
</dbReference>
<comment type="caution">
    <text evidence="3">The sequence shown here is derived from an EMBL/GenBank/DDBJ whole genome shotgun (WGS) entry which is preliminary data.</text>
</comment>
<dbReference type="InterPro" id="IPR008969">
    <property type="entry name" value="CarboxyPept-like_regulatory"/>
</dbReference>
<feature type="signal peptide" evidence="1">
    <location>
        <begin position="1"/>
        <end position="21"/>
    </location>
</feature>
<evidence type="ECO:0000259" key="2">
    <source>
        <dbReference type="PROSITE" id="PS50234"/>
    </source>
</evidence>
<dbReference type="RefSeq" id="WP_106931285.1">
    <property type="nucleotide sequence ID" value="NZ_PYFT01000001.1"/>
</dbReference>
<evidence type="ECO:0000256" key="1">
    <source>
        <dbReference type="SAM" id="SignalP"/>
    </source>
</evidence>
<dbReference type="PROSITE" id="PS50234">
    <property type="entry name" value="VWFA"/>
    <property type="match status" value="1"/>
</dbReference>
<dbReference type="AlphaFoldDB" id="A0A2T2YHX4"/>
<dbReference type="CDD" id="cd01465">
    <property type="entry name" value="vWA_subgroup"/>
    <property type="match status" value="1"/>
</dbReference>
<dbReference type="Gene3D" id="2.60.40.1120">
    <property type="entry name" value="Carboxypeptidase-like, regulatory domain"/>
    <property type="match status" value="1"/>
</dbReference>
<proteinExistence type="predicted"/>
<dbReference type="OrthoDB" id="9805121at2"/>
<evidence type="ECO:0000313" key="3">
    <source>
        <dbReference type="EMBL" id="PSR55107.1"/>
    </source>
</evidence>
<dbReference type="Pfam" id="PF13715">
    <property type="entry name" value="CarbopepD_reg_2"/>
    <property type="match status" value="1"/>
</dbReference>
<evidence type="ECO:0000313" key="4">
    <source>
        <dbReference type="Proteomes" id="UP000240357"/>
    </source>
</evidence>
<accession>A0A2T2YHX4</accession>
<dbReference type="InterPro" id="IPR036465">
    <property type="entry name" value="vWFA_dom_sf"/>
</dbReference>
<name>A0A2T2YHX4_9BACT</name>